<dbReference type="EMBL" id="CP018867">
    <property type="protein sequence ID" value="AUI70885.1"/>
    <property type="molecule type" value="Genomic_DNA"/>
</dbReference>
<dbReference type="STRING" id="1423720.FC67_GL001502"/>
<keyword evidence="1" id="KW-0812">Transmembrane</keyword>
<dbReference type="KEGG" id="lali:LA20249_01135"/>
<evidence type="ECO:0000259" key="3">
    <source>
        <dbReference type="Pfam" id="PF11797"/>
    </source>
</evidence>
<feature type="domain" description="WxL Interacting Protein peptidoglycan binding" evidence="2">
    <location>
        <begin position="36"/>
        <end position="153"/>
    </location>
</feature>
<evidence type="ECO:0000313" key="5">
    <source>
        <dbReference type="Proteomes" id="UP000234653"/>
    </source>
</evidence>
<dbReference type="Pfam" id="PF06030">
    <property type="entry name" value="WxLIP_PGBD"/>
    <property type="match status" value="1"/>
</dbReference>
<dbReference type="AlphaFoldDB" id="A0A2K9HJE3"/>
<dbReference type="Proteomes" id="UP000234653">
    <property type="component" value="Chromosome"/>
</dbReference>
<feature type="transmembrane region" description="Helical" evidence="1">
    <location>
        <begin position="321"/>
        <end position="340"/>
    </location>
</feature>
<feature type="domain" description="WxL Interacting Protein host binding" evidence="3">
    <location>
        <begin position="165"/>
        <end position="311"/>
    </location>
</feature>
<dbReference type="Pfam" id="PF11797">
    <property type="entry name" value="WxLIP_HBD"/>
    <property type="match status" value="1"/>
</dbReference>
<dbReference type="OrthoDB" id="2365961at2"/>
<sequence length="346" mass="39350">MKKYLWTPIFLWISIIAILGCNGEKVKAATNPPVSYNVMPELSSNQINKKVGYFDLKIAPNQKEQIKFKINNNDTKKHSYTISINRSATDKNGVIIYNKHNVKPDNDLKCNIEKLVTYPKHISLAPKTSSEVTVNVTGPSKRFDGVLLGGIFIMENNQVSNKTTKKGVTLKNEYSYVLGLQLQNNEKNIQPDLKFVKASEASENGQVYVDAKIDNDVPKVEQKFNVAAKVTPLNSKKVILRSEKENVSMAPDSYFDYPINVNTVTGSKKSNRLRPGKYMVYLNIKDNGSQNIWRLQRKMTISRAQTRRINKKTPVNNNKKLIILIIAILVIIAGLVIWYYRKNRKE</sequence>
<keyword evidence="1" id="KW-1133">Transmembrane helix</keyword>
<evidence type="ECO:0000256" key="1">
    <source>
        <dbReference type="SAM" id="Phobius"/>
    </source>
</evidence>
<dbReference type="InterPro" id="IPR021759">
    <property type="entry name" value="WxLIP_HBD"/>
</dbReference>
<dbReference type="InterPro" id="IPR010317">
    <property type="entry name" value="WxLIP_PGBD"/>
</dbReference>
<evidence type="ECO:0000259" key="2">
    <source>
        <dbReference type="Pfam" id="PF06030"/>
    </source>
</evidence>
<keyword evidence="5" id="KW-1185">Reference proteome</keyword>
<keyword evidence="1" id="KW-0472">Membrane</keyword>
<evidence type="ECO:0000313" key="4">
    <source>
        <dbReference type="EMBL" id="AUI70885.1"/>
    </source>
</evidence>
<organism evidence="4 5">
    <name type="scientific">Companilactobacillus alimentarius DSM 20249</name>
    <dbReference type="NCBI Taxonomy" id="1423720"/>
    <lineage>
        <taxon>Bacteria</taxon>
        <taxon>Bacillati</taxon>
        <taxon>Bacillota</taxon>
        <taxon>Bacilli</taxon>
        <taxon>Lactobacillales</taxon>
        <taxon>Lactobacillaceae</taxon>
        <taxon>Companilactobacillus</taxon>
    </lineage>
</organism>
<protein>
    <submittedName>
        <fullName evidence="4">Cell surface protein</fullName>
    </submittedName>
</protein>
<gene>
    <name evidence="4" type="ORF">LA20249_01135</name>
</gene>
<accession>A0A2K9HJE3</accession>
<dbReference type="PROSITE" id="PS51257">
    <property type="entry name" value="PROKAR_LIPOPROTEIN"/>
    <property type="match status" value="1"/>
</dbReference>
<dbReference type="RefSeq" id="WP_057739205.1">
    <property type="nucleotide sequence ID" value="NZ_AZDQ01000043.1"/>
</dbReference>
<reference evidence="4 5" key="1">
    <citation type="submission" date="2016-12" db="EMBL/GenBank/DDBJ databases">
        <title>The whole genome sequencing and assembly of Lactobacillus alimentarius DSM 20249T strain.</title>
        <authorList>
            <person name="Lee Y.-J."/>
            <person name="Yi H."/>
            <person name="Bahn Y.-S."/>
            <person name="Kim J.F."/>
            <person name="Lee D.-W."/>
        </authorList>
    </citation>
    <scope>NUCLEOTIDE SEQUENCE [LARGE SCALE GENOMIC DNA]</scope>
    <source>
        <strain evidence="4 5">DSM 20249</strain>
    </source>
</reference>
<name>A0A2K9HJE3_9LACO</name>
<proteinExistence type="predicted"/>